<dbReference type="SUPFAM" id="SSF88946">
    <property type="entry name" value="Sigma2 domain of RNA polymerase sigma factors"/>
    <property type="match status" value="1"/>
</dbReference>
<dbReference type="InterPro" id="IPR014284">
    <property type="entry name" value="RNA_pol_sigma-70_dom"/>
</dbReference>
<evidence type="ECO:0000256" key="1">
    <source>
        <dbReference type="ARBA" id="ARBA00010641"/>
    </source>
</evidence>
<protein>
    <submittedName>
        <fullName evidence="8">Sigma-70 family RNA polymerase sigma factor</fullName>
    </submittedName>
</protein>
<dbReference type="Pfam" id="PF04545">
    <property type="entry name" value="Sigma70_r4"/>
    <property type="match status" value="1"/>
</dbReference>
<dbReference type="InterPro" id="IPR036388">
    <property type="entry name" value="WH-like_DNA-bd_sf"/>
</dbReference>
<dbReference type="GO" id="GO:0006352">
    <property type="term" value="P:DNA-templated transcription initiation"/>
    <property type="evidence" value="ECO:0007669"/>
    <property type="project" value="InterPro"/>
</dbReference>
<keyword evidence="5" id="KW-0804">Transcription</keyword>
<dbReference type="AlphaFoldDB" id="A0AAD0UND5"/>
<dbReference type="InterPro" id="IPR013324">
    <property type="entry name" value="RNA_pol_sigma_r3/r4-like"/>
</dbReference>
<reference evidence="8 9" key="1">
    <citation type="submission" date="2018-11" db="EMBL/GenBank/DDBJ databases">
        <title>Complete genome sequence of Leptospira kmetyi isolate LS 001/16 from soil sample associated with a leptospirosis patient in Kelantan.</title>
        <authorList>
            <person name="Muhammad Yusoff F."/>
            <person name="Muhammad Yusoff S."/>
            <person name="Ahmad M.N."/>
            <person name="Yusof N.Y."/>
            <person name="Aziah I."/>
        </authorList>
    </citation>
    <scope>NUCLEOTIDE SEQUENCE [LARGE SCALE GENOMIC DNA]</scope>
    <source>
        <strain evidence="8 9">LS 001/16</strain>
    </source>
</reference>
<dbReference type="InterPro" id="IPR007627">
    <property type="entry name" value="RNA_pol_sigma70_r2"/>
</dbReference>
<name>A0AAD0UND5_9LEPT</name>
<keyword evidence="2" id="KW-0805">Transcription regulation</keyword>
<dbReference type="InterPro" id="IPR039425">
    <property type="entry name" value="RNA_pol_sigma-70-like"/>
</dbReference>
<comment type="similarity">
    <text evidence="1">Belongs to the sigma-70 factor family. ECF subfamily.</text>
</comment>
<evidence type="ECO:0000256" key="3">
    <source>
        <dbReference type="ARBA" id="ARBA00023082"/>
    </source>
</evidence>
<feature type="domain" description="RNA polymerase sigma-70 region 4" evidence="7">
    <location>
        <begin position="131"/>
        <end position="179"/>
    </location>
</feature>
<keyword evidence="4" id="KW-0238">DNA-binding</keyword>
<dbReference type="Gene3D" id="1.10.10.10">
    <property type="entry name" value="Winged helix-like DNA-binding domain superfamily/Winged helix DNA-binding domain"/>
    <property type="match status" value="1"/>
</dbReference>
<dbReference type="RefSeq" id="WP_123179282.1">
    <property type="nucleotide sequence ID" value="NZ_CP033614.1"/>
</dbReference>
<dbReference type="Pfam" id="PF04542">
    <property type="entry name" value="Sigma70_r2"/>
    <property type="match status" value="1"/>
</dbReference>
<dbReference type="GO" id="GO:0003677">
    <property type="term" value="F:DNA binding"/>
    <property type="evidence" value="ECO:0007669"/>
    <property type="project" value="UniProtKB-KW"/>
</dbReference>
<dbReference type="Proteomes" id="UP000276407">
    <property type="component" value="Chromosome 1"/>
</dbReference>
<accession>A0AAD0UND5</accession>
<proteinExistence type="inferred from homology"/>
<dbReference type="InterPro" id="IPR007630">
    <property type="entry name" value="RNA_pol_sigma70_r4"/>
</dbReference>
<keyword evidence="3" id="KW-0731">Sigma factor</keyword>
<evidence type="ECO:0000256" key="4">
    <source>
        <dbReference type="ARBA" id="ARBA00023125"/>
    </source>
</evidence>
<evidence type="ECO:0000256" key="2">
    <source>
        <dbReference type="ARBA" id="ARBA00023015"/>
    </source>
</evidence>
<evidence type="ECO:0000259" key="6">
    <source>
        <dbReference type="Pfam" id="PF04542"/>
    </source>
</evidence>
<evidence type="ECO:0000256" key="5">
    <source>
        <dbReference type="ARBA" id="ARBA00023163"/>
    </source>
</evidence>
<evidence type="ECO:0000313" key="8">
    <source>
        <dbReference type="EMBL" id="AYV54949.1"/>
    </source>
</evidence>
<dbReference type="GO" id="GO:0016987">
    <property type="term" value="F:sigma factor activity"/>
    <property type="evidence" value="ECO:0007669"/>
    <property type="project" value="UniProtKB-KW"/>
</dbReference>
<dbReference type="PANTHER" id="PTHR43133:SF62">
    <property type="entry name" value="RNA POLYMERASE SIGMA FACTOR SIGZ"/>
    <property type="match status" value="1"/>
</dbReference>
<feature type="domain" description="RNA polymerase sigma-70 region 2" evidence="6">
    <location>
        <begin position="24"/>
        <end position="88"/>
    </location>
</feature>
<dbReference type="PANTHER" id="PTHR43133">
    <property type="entry name" value="RNA POLYMERASE ECF-TYPE SIGMA FACTO"/>
    <property type="match status" value="1"/>
</dbReference>
<gene>
    <name evidence="8" type="ORF">EFP84_05085</name>
</gene>
<dbReference type="EMBL" id="CP033614">
    <property type="protein sequence ID" value="AYV54949.1"/>
    <property type="molecule type" value="Genomic_DNA"/>
</dbReference>
<dbReference type="SUPFAM" id="SSF88659">
    <property type="entry name" value="Sigma3 and sigma4 domains of RNA polymerase sigma factors"/>
    <property type="match status" value="1"/>
</dbReference>
<sequence length="187" mass="21613">MSSEAERLIEGIVRKEQRSLEKFYDLYGPMLYSVVYKILMDREEAEEVLQEVFTILWTKAEQFDSSKASPLTWMTTIARNAALSKIRSVDHRTRKQSFEFQESFAENSKVAQDSVFQNALDSNLREKVKQAISGLAPEISILLEEAYWSGLSQSEIAKKYNLPLGTVKSRIRSGLMELRDRLKDWSF</sequence>
<evidence type="ECO:0000259" key="7">
    <source>
        <dbReference type="Pfam" id="PF04545"/>
    </source>
</evidence>
<dbReference type="Gene3D" id="1.10.1740.10">
    <property type="match status" value="1"/>
</dbReference>
<dbReference type="InterPro" id="IPR013325">
    <property type="entry name" value="RNA_pol_sigma_r2"/>
</dbReference>
<organism evidence="8 9">
    <name type="scientific">Leptospira kmetyi</name>
    <dbReference type="NCBI Taxonomy" id="408139"/>
    <lineage>
        <taxon>Bacteria</taxon>
        <taxon>Pseudomonadati</taxon>
        <taxon>Spirochaetota</taxon>
        <taxon>Spirochaetia</taxon>
        <taxon>Leptospirales</taxon>
        <taxon>Leptospiraceae</taxon>
        <taxon>Leptospira</taxon>
    </lineage>
</organism>
<evidence type="ECO:0000313" key="9">
    <source>
        <dbReference type="Proteomes" id="UP000276407"/>
    </source>
</evidence>
<dbReference type="NCBIfam" id="TIGR02937">
    <property type="entry name" value="sigma70-ECF"/>
    <property type="match status" value="1"/>
</dbReference>
<dbReference type="KEGG" id="lkm:EFP84_05085"/>